<organism evidence="1 2">
    <name type="scientific">Methyloglobulus morosus KoM1</name>
    <dbReference type="NCBI Taxonomy" id="1116472"/>
    <lineage>
        <taxon>Bacteria</taxon>
        <taxon>Pseudomonadati</taxon>
        <taxon>Pseudomonadota</taxon>
        <taxon>Gammaproteobacteria</taxon>
        <taxon>Methylococcales</taxon>
        <taxon>Methylococcaceae</taxon>
        <taxon>Methyloglobulus</taxon>
    </lineage>
</organism>
<keyword evidence="2" id="KW-1185">Reference proteome</keyword>
<accession>V5CAV5</accession>
<dbReference type="Proteomes" id="UP000017842">
    <property type="component" value="Unassembled WGS sequence"/>
</dbReference>
<comment type="caution">
    <text evidence="1">The sequence shown here is derived from an EMBL/GenBank/DDBJ whole genome shotgun (WGS) entry which is preliminary data.</text>
</comment>
<protein>
    <submittedName>
        <fullName evidence="1">Uncharacterized protein</fullName>
    </submittedName>
</protein>
<dbReference type="OrthoDB" id="5567255at2"/>
<dbReference type="eggNOG" id="ENOG5031KFP">
    <property type="taxonomic scope" value="Bacteria"/>
</dbReference>
<sequence>MKQHRTASNSQRESQIHIDKGSAYHQAGRATAIYLGNKLKRLPAVHFQIIITQQDEEGQHLSRLQDKYTAKVEGGRLIQSLPLSFSGLTQDFSWQQQEEFRSAFEADVINVLAGSLAEAKYIALRDDEVFNANLVNIAALRFYGGNADIELITDYMECFMPDKAERDRKLIELFLAAFSFVNKHSNWYAIAALAKYIRDQPKAVIGCEEVMALLESRLAA</sequence>
<evidence type="ECO:0000313" key="2">
    <source>
        <dbReference type="Proteomes" id="UP000017842"/>
    </source>
</evidence>
<gene>
    <name evidence="1" type="ORF">MGMO_8c00800</name>
</gene>
<dbReference type="RefSeq" id="WP_023493178.1">
    <property type="nucleotide sequence ID" value="NZ_AYLO01000008.1"/>
</dbReference>
<dbReference type="AlphaFoldDB" id="V5CAV5"/>
<proteinExistence type="predicted"/>
<name>V5CAV5_9GAMM</name>
<evidence type="ECO:0000313" key="1">
    <source>
        <dbReference type="EMBL" id="ESS73943.1"/>
    </source>
</evidence>
<reference evidence="1 2" key="1">
    <citation type="journal article" date="2013" name="Genome Announc.">
        <title>Draft Genome Sequence of the Methanotrophic Gammaproteobacterium Methyloglobulus morosus DSM 22980 Strain KoM1.</title>
        <authorList>
            <person name="Poehlein A."/>
            <person name="Deutzmann J.S."/>
            <person name="Daniel R."/>
            <person name="Simeonova D.D."/>
        </authorList>
    </citation>
    <scope>NUCLEOTIDE SEQUENCE [LARGE SCALE GENOMIC DNA]</scope>
    <source>
        <strain evidence="1 2">KoM1</strain>
    </source>
</reference>
<dbReference type="EMBL" id="AYLO01000008">
    <property type="protein sequence ID" value="ESS73943.1"/>
    <property type="molecule type" value="Genomic_DNA"/>
</dbReference>